<dbReference type="Proteomes" id="UP000031036">
    <property type="component" value="Unassembled WGS sequence"/>
</dbReference>
<organism evidence="1 2">
    <name type="scientific">Toxocara canis</name>
    <name type="common">Canine roundworm</name>
    <dbReference type="NCBI Taxonomy" id="6265"/>
    <lineage>
        <taxon>Eukaryota</taxon>
        <taxon>Metazoa</taxon>
        <taxon>Ecdysozoa</taxon>
        <taxon>Nematoda</taxon>
        <taxon>Chromadorea</taxon>
        <taxon>Rhabditida</taxon>
        <taxon>Spirurina</taxon>
        <taxon>Ascaridomorpha</taxon>
        <taxon>Ascaridoidea</taxon>
        <taxon>Toxocaridae</taxon>
        <taxon>Toxocara</taxon>
    </lineage>
</organism>
<sequence>MALPNVSLSVFLTQQFREYTAALNPRFALPTSRGGLCSLLDGPLQGIKENIVREVEGSAGASVTADIWNITDKDSFIAATIYYIGGGSLESALLGLKKLKGRHDAKTVERGYLKS</sequence>
<dbReference type="OrthoDB" id="5859922at2759"/>
<dbReference type="EMBL" id="JPKZ01002429">
    <property type="protein sequence ID" value="KHN76834.1"/>
    <property type="molecule type" value="Genomic_DNA"/>
</dbReference>
<accession>A0A0B2V5P6</accession>
<protein>
    <submittedName>
        <fullName evidence="1">Uncharacterized protein</fullName>
    </submittedName>
</protein>
<evidence type="ECO:0000313" key="2">
    <source>
        <dbReference type="Proteomes" id="UP000031036"/>
    </source>
</evidence>
<dbReference type="AlphaFoldDB" id="A0A0B2V5P6"/>
<name>A0A0B2V5P6_TOXCA</name>
<evidence type="ECO:0000313" key="1">
    <source>
        <dbReference type="EMBL" id="KHN76834.1"/>
    </source>
</evidence>
<reference evidence="1 2" key="1">
    <citation type="submission" date="2014-11" db="EMBL/GenBank/DDBJ databases">
        <title>Genetic blueprint of the zoonotic pathogen Toxocara canis.</title>
        <authorList>
            <person name="Zhu X.-Q."/>
            <person name="Korhonen P.K."/>
            <person name="Cai H."/>
            <person name="Young N.D."/>
            <person name="Nejsum P."/>
            <person name="von Samson-Himmelstjerna G."/>
            <person name="Boag P.R."/>
            <person name="Tan P."/>
            <person name="Li Q."/>
            <person name="Min J."/>
            <person name="Yang Y."/>
            <person name="Wang X."/>
            <person name="Fang X."/>
            <person name="Hall R.S."/>
            <person name="Hofmann A."/>
            <person name="Sternberg P.W."/>
            <person name="Jex A.R."/>
            <person name="Gasser R.B."/>
        </authorList>
    </citation>
    <scope>NUCLEOTIDE SEQUENCE [LARGE SCALE GENOMIC DNA]</scope>
    <source>
        <strain evidence="1">PN_DK_2014</strain>
    </source>
</reference>
<gene>
    <name evidence="1" type="ORF">Tcan_11242</name>
</gene>
<keyword evidence="2" id="KW-1185">Reference proteome</keyword>
<proteinExistence type="predicted"/>
<comment type="caution">
    <text evidence="1">The sequence shown here is derived from an EMBL/GenBank/DDBJ whole genome shotgun (WGS) entry which is preliminary data.</text>
</comment>